<dbReference type="RefSeq" id="YP_010769025.1">
    <property type="nucleotide sequence ID" value="NC_073857.1"/>
</dbReference>
<evidence type="ECO:0000256" key="5">
    <source>
        <dbReference type="ARBA" id="ARBA00023104"/>
    </source>
</evidence>
<evidence type="ECO:0000256" key="1">
    <source>
        <dbReference type="ARBA" id="ARBA00004328"/>
    </source>
</evidence>
<organism evidence="8 9">
    <name type="scientific">ssRNA phage SRR5466725_8</name>
    <dbReference type="NCBI Taxonomy" id="2786427"/>
    <lineage>
        <taxon>Viruses</taxon>
        <taxon>Riboviria</taxon>
        <taxon>Orthornavirae</taxon>
        <taxon>Lenarviricota</taxon>
        <taxon>Leviviricetes</taxon>
        <taxon>Norzivirales</taxon>
        <taxon>Duinviridae</taxon>
        <taxon>Tehuhdavirus</taxon>
        <taxon>Tehuhdavirus pelovivens</taxon>
    </lineage>
</organism>
<evidence type="ECO:0000256" key="7">
    <source>
        <dbReference type="ARBA" id="ARBA00035110"/>
    </source>
</evidence>
<comment type="similarity">
    <text evidence="7">Belongs to the Leviviricetes maturation protein family.</text>
</comment>
<dbReference type="GeneID" id="80397923"/>
<keyword evidence="6" id="KW-1160">Virus entry into host cell</keyword>
<proteinExistence type="inferred from homology"/>
<gene>
    <name evidence="8" type="primary">SRR5466725_8_2</name>
</gene>
<evidence type="ECO:0000313" key="8">
    <source>
        <dbReference type="EMBL" id="DAD52398.1"/>
    </source>
</evidence>
<evidence type="ECO:0000256" key="4">
    <source>
        <dbReference type="ARBA" id="ARBA00022844"/>
    </source>
</evidence>
<dbReference type="GO" id="GO:0044423">
    <property type="term" value="C:virion component"/>
    <property type="evidence" value="ECO:0007669"/>
    <property type="project" value="UniProtKB-KW"/>
</dbReference>
<dbReference type="Proteomes" id="UP000677060">
    <property type="component" value="Segment"/>
</dbReference>
<keyword evidence="5" id="KW-1175">Viral attachment to host cell pilus</keyword>
<evidence type="ECO:0000313" key="9">
    <source>
        <dbReference type="Proteomes" id="UP000677060"/>
    </source>
</evidence>
<dbReference type="GO" id="GO:0039666">
    <property type="term" value="P:virion attachment to host cell pilus"/>
    <property type="evidence" value="ECO:0007669"/>
    <property type="project" value="UniProtKB-KW"/>
</dbReference>
<dbReference type="InterPro" id="IPR005563">
    <property type="entry name" value="A_protein"/>
</dbReference>
<keyword evidence="3" id="KW-1161">Viral attachment to host cell</keyword>
<evidence type="ECO:0000256" key="3">
    <source>
        <dbReference type="ARBA" id="ARBA00022804"/>
    </source>
</evidence>
<keyword evidence="2" id="KW-0945">Host-virus interaction</keyword>
<keyword evidence="4" id="KW-0946">Virion</keyword>
<accession>A0A8S5L3R1</accession>
<dbReference type="Pfam" id="PF03863">
    <property type="entry name" value="Phage_mat-A"/>
    <property type="match status" value="1"/>
</dbReference>
<comment type="subcellular location">
    <subcellularLocation>
        <location evidence="1">Virion</location>
    </subcellularLocation>
</comment>
<reference evidence="8" key="1">
    <citation type="submission" date="2020-09" db="EMBL/GenBank/DDBJ databases">
        <title>Leviviricetes taxonomy.</title>
        <authorList>
            <person name="Stockdale S.R."/>
            <person name="Callanan J."/>
            <person name="Adriaenssens E.M."/>
            <person name="Kuhn J.H."/>
            <person name="Rumnieks J."/>
            <person name="Shkoporov A."/>
            <person name="Draper L.A."/>
            <person name="Ross P."/>
            <person name="Hill C."/>
        </authorList>
    </citation>
    <scope>NUCLEOTIDE SEQUENCE</scope>
</reference>
<name>A0A8S5L3R1_9VIRU</name>
<evidence type="ECO:0000256" key="2">
    <source>
        <dbReference type="ARBA" id="ARBA00022581"/>
    </source>
</evidence>
<keyword evidence="9" id="KW-1185">Reference proteome</keyword>
<evidence type="ECO:0000256" key="6">
    <source>
        <dbReference type="ARBA" id="ARBA00023296"/>
    </source>
</evidence>
<dbReference type="KEGG" id="vg:80397923"/>
<protein>
    <submittedName>
        <fullName evidence="8">Maturation protein</fullName>
    </submittedName>
</protein>
<sequence>MANVFTPIEYISGGAASFFTISGDTIEFNGGPINDGLRDEVFQYLKNRSKIRILGTVESDSDYYGATVISSSEGSPYVSLVTNWTSKTKASNAPFRKRVAAGEVLVSDFDHERVTCVSTPRFTGGAYYAYAQSENYDRWDLVAMGILEYVPSGPSFSKFYYRKVDAWVTNGSWGTTYSLRQGFQWAPPRDITAESVVGIVKGSREVDVGFVTSLVADANQGTLDLLTTLAEMPEVISWLSSMASRVSSLVRGIKGRRLSLTKSFENRKEHLKHKFAEDELALEIKIRQTVRDTGVFSSRRAQLMHLRNLRRQQKRLVKTYDRALRKSGIEFNDAMANVWMEFRYAIMPLVYTAIDVTESLTKSPEFLTYRDGIKSNPRVTLAPDLPELVVDRQMRVWIRDRVSTAVGPFSLSVSGVTGNILTTAWELIPLSFVVDWFVNVGDTITALSGGSSIDRVSSLSWKDVLDYSHFNPEDGSSVTISGQLYNRKKVNLLTYTCLSIEQGLDTFRIFDSISLLWNSKREDLIRSSNRTRSKR</sequence>
<dbReference type="EMBL" id="BK014092">
    <property type="protein sequence ID" value="DAD52398.1"/>
    <property type="molecule type" value="Genomic_RNA"/>
</dbReference>